<evidence type="ECO:0000313" key="2">
    <source>
        <dbReference type="EMBL" id="KAF2431214.1"/>
    </source>
</evidence>
<proteinExistence type="predicted"/>
<evidence type="ECO:0000313" key="3">
    <source>
        <dbReference type="Proteomes" id="UP000800235"/>
    </source>
</evidence>
<reference evidence="2" key="1">
    <citation type="journal article" date="2020" name="Stud. Mycol.">
        <title>101 Dothideomycetes genomes: a test case for predicting lifestyles and emergence of pathogens.</title>
        <authorList>
            <person name="Haridas S."/>
            <person name="Albert R."/>
            <person name="Binder M."/>
            <person name="Bloem J."/>
            <person name="Labutti K."/>
            <person name="Salamov A."/>
            <person name="Andreopoulos B."/>
            <person name="Baker S."/>
            <person name="Barry K."/>
            <person name="Bills G."/>
            <person name="Bluhm B."/>
            <person name="Cannon C."/>
            <person name="Castanera R."/>
            <person name="Culley D."/>
            <person name="Daum C."/>
            <person name="Ezra D."/>
            <person name="Gonzalez J."/>
            <person name="Henrissat B."/>
            <person name="Kuo A."/>
            <person name="Liang C."/>
            <person name="Lipzen A."/>
            <person name="Lutzoni F."/>
            <person name="Magnuson J."/>
            <person name="Mondo S."/>
            <person name="Nolan M."/>
            <person name="Ohm R."/>
            <person name="Pangilinan J."/>
            <person name="Park H.-J."/>
            <person name="Ramirez L."/>
            <person name="Alfaro M."/>
            <person name="Sun H."/>
            <person name="Tritt A."/>
            <person name="Yoshinaga Y."/>
            <person name="Zwiers L.-H."/>
            <person name="Turgeon B."/>
            <person name="Goodwin S."/>
            <person name="Spatafora J."/>
            <person name="Crous P."/>
            <person name="Grigoriev I."/>
        </authorList>
    </citation>
    <scope>NUCLEOTIDE SEQUENCE</scope>
    <source>
        <strain evidence="2">CBS 130266</strain>
    </source>
</reference>
<dbReference type="AlphaFoldDB" id="A0A9P4NS92"/>
<gene>
    <name evidence="2" type="ORF">EJ08DRAFT_191788</name>
</gene>
<comment type="caution">
    <text evidence="2">The sequence shown here is derived from an EMBL/GenBank/DDBJ whole genome shotgun (WGS) entry which is preliminary data.</text>
</comment>
<feature type="region of interest" description="Disordered" evidence="1">
    <location>
        <begin position="133"/>
        <end position="171"/>
    </location>
</feature>
<accession>A0A9P4NS92</accession>
<keyword evidence="3" id="KW-1185">Reference proteome</keyword>
<feature type="region of interest" description="Disordered" evidence="1">
    <location>
        <begin position="26"/>
        <end position="108"/>
    </location>
</feature>
<feature type="compositionally biased region" description="Polar residues" evidence="1">
    <location>
        <begin position="50"/>
        <end position="59"/>
    </location>
</feature>
<evidence type="ECO:0000256" key="1">
    <source>
        <dbReference type="SAM" id="MobiDB-lite"/>
    </source>
</evidence>
<feature type="compositionally biased region" description="Polar residues" evidence="1">
    <location>
        <begin position="133"/>
        <end position="144"/>
    </location>
</feature>
<dbReference type="EMBL" id="MU007033">
    <property type="protein sequence ID" value="KAF2431214.1"/>
    <property type="molecule type" value="Genomic_DNA"/>
</dbReference>
<dbReference type="Proteomes" id="UP000800235">
    <property type="component" value="Unassembled WGS sequence"/>
</dbReference>
<sequence>MLGGHEEERHASSDESAAVAAAIGLRNPGLEGASKSSPLYKVESARTEFSESGTEQSPDADTRLMKSPQLQNLESPELSGESAFGDDDMDGPSSPGFDSRAPNFEIGANGDDEVASVIEPAQVPLDEVALMKESTNANSETEGSLSMDGKTDTETLSSTGGGTWAENEKPT</sequence>
<protein>
    <submittedName>
        <fullName evidence="2">Uncharacterized protein</fullName>
    </submittedName>
</protein>
<name>A0A9P4NS92_9PEZI</name>
<organism evidence="2 3">
    <name type="scientific">Tothia fuscella</name>
    <dbReference type="NCBI Taxonomy" id="1048955"/>
    <lineage>
        <taxon>Eukaryota</taxon>
        <taxon>Fungi</taxon>
        <taxon>Dikarya</taxon>
        <taxon>Ascomycota</taxon>
        <taxon>Pezizomycotina</taxon>
        <taxon>Dothideomycetes</taxon>
        <taxon>Pleosporomycetidae</taxon>
        <taxon>Venturiales</taxon>
        <taxon>Cylindrosympodiaceae</taxon>
        <taxon>Tothia</taxon>
    </lineage>
</organism>